<feature type="transmembrane region" description="Helical" evidence="1">
    <location>
        <begin position="65"/>
        <end position="86"/>
    </location>
</feature>
<evidence type="ECO:0000313" key="3">
    <source>
        <dbReference type="Proteomes" id="UP000521872"/>
    </source>
</evidence>
<keyword evidence="3" id="KW-1185">Reference proteome</keyword>
<accession>A0A8H4QXF4</accession>
<evidence type="ECO:0000313" key="2">
    <source>
        <dbReference type="EMBL" id="KAF4618082.1"/>
    </source>
</evidence>
<gene>
    <name evidence="2" type="ORF">D9613_012636</name>
</gene>
<reference evidence="2 3" key="1">
    <citation type="submission" date="2019-12" db="EMBL/GenBank/DDBJ databases">
        <authorList>
            <person name="Floudas D."/>
            <person name="Bentzer J."/>
            <person name="Ahren D."/>
            <person name="Johansson T."/>
            <person name="Persson P."/>
            <person name="Tunlid A."/>
        </authorList>
    </citation>
    <scope>NUCLEOTIDE SEQUENCE [LARGE SCALE GENOMIC DNA]</scope>
    <source>
        <strain evidence="2 3">CBS 102.39</strain>
    </source>
</reference>
<keyword evidence="1" id="KW-0472">Membrane</keyword>
<proteinExistence type="predicted"/>
<evidence type="ECO:0000256" key="1">
    <source>
        <dbReference type="SAM" id="Phobius"/>
    </source>
</evidence>
<comment type="caution">
    <text evidence="2">The sequence shown here is derived from an EMBL/GenBank/DDBJ whole genome shotgun (WGS) entry which is preliminary data.</text>
</comment>
<dbReference type="AlphaFoldDB" id="A0A8H4QXF4"/>
<dbReference type="Proteomes" id="UP000521872">
    <property type="component" value="Unassembled WGS sequence"/>
</dbReference>
<name>A0A8H4QXF4_9AGAR</name>
<organism evidence="2 3">
    <name type="scientific">Agrocybe pediades</name>
    <dbReference type="NCBI Taxonomy" id="84607"/>
    <lineage>
        <taxon>Eukaryota</taxon>
        <taxon>Fungi</taxon>
        <taxon>Dikarya</taxon>
        <taxon>Basidiomycota</taxon>
        <taxon>Agaricomycotina</taxon>
        <taxon>Agaricomycetes</taxon>
        <taxon>Agaricomycetidae</taxon>
        <taxon>Agaricales</taxon>
        <taxon>Agaricineae</taxon>
        <taxon>Strophariaceae</taxon>
        <taxon>Agrocybe</taxon>
    </lineage>
</organism>
<feature type="transmembrane region" description="Helical" evidence="1">
    <location>
        <begin position="20"/>
        <end position="44"/>
    </location>
</feature>
<protein>
    <submittedName>
        <fullName evidence="2">Uncharacterized protein</fullName>
    </submittedName>
</protein>
<keyword evidence="1" id="KW-1133">Transmembrane helix</keyword>
<feature type="transmembrane region" description="Helical" evidence="1">
    <location>
        <begin position="106"/>
        <end position="128"/>
    </location>
</feature>
<dbReference type="EMBL" id="JAACJL010000019">
    <property type="protein sequence ID" value="KAF4618082.1"/>
    <property type="molecule type" value="Genomic_DNA"/>
</dbReference>
<sequence length="201" mass="22079">MVYSCLIDVKPDFATFQTNIIFNHLAATTAVSVATTSLVSTAVICLQIWRHTPLTSRSRKHYRNIVIILIESSAAYTVAVLFLAILGFNITGDMVNSYKAYLLSNFANAVSQIVSGLAPTLMVARLFVSSGQEDTEFSSARLPSDLISPAFQETGVHMTNACTDLEMQQTGEQEPTEAIQVVTRAEDQLEDVVENKRRTVL</sequence>
<keyword evidence="1" id="KW-0812">Transmembrane</keyword>